<organism evidence="2 3">
    <name type="scientific">Daphnia magna</name>
    <dbReference type="NCBI Taxonomy" id="35525"/>
    <lineage>
        <taxon>Eukaryota</taxon>
        <taxon>Metazoa</taxon>
        <taxon>Ecdysozoa</taxon>
        <taxon>Arthropoda</taxon>
        <taxon>Crustacea</taxon>
        <taxon>Branchiopoda</taxon>
        <taxon>Diplostraca</taxon>
        <taxon>Cladocera</taxon>
        <taxon>Anomopoda</taxon>
        <taxon>Daphniidae</taxon>
        <taxon>Daphnia</taxon>
    </lineage>
</organism>
<feature type="region of interest" description="Disordered" evidence="1">
    <location>
        <begin position="1"/>
        <end position="23"/>
    </location>
</feature>
<dbReference type="InterPro" id="IPR013785">
    <property type="entry name" value="Aldolase_TIM"/>
</dbReference>
<proteinExistence type="predicted"/>
<gene>
    <name evidence="2" type="ORF">OUZ56_032348</name>
</gene>
<comment type="caution">
    <text evidence="2">The sequence shown here is derived from an EMBL/GenBank/DDBJ whole genome shotgun (WGS) entry which is preliminary data.</text>
</comment>
<evidence type="ECO:0000256" key="1">
    <source>
        <dbReference type="SAM" id="MobiDB-lite"/>
    </source>
</evidence>
<evidence type="ECO:0000313" key="3">
    <source>
        <dbReference type="Proteomes" id="UP001234178"/>
    </source>
</evidence>
<name>A0ABR0B8P9_9CRUS</name>
<reference evidence="2 3" key="1">
    <citation type="journal article" date="2023" name="Nucleic Acids Res.">
        <title>The hologenome of Daphnia magna reveals possible DNA methylation and microbiome-mediated evolution of the host genome.</title>
        <authorList>
            <person name="Chaturvedi A."/>
            <person name="Li X."/>
            <person name="Dhandapani V."/>
            <person name="Marshall H."/>
            <person name="Kissane S."/>
            <person name="Cuenca-Cambronero M."/>
            <person name="Asole G."/>
            <person name="Calvet F."/>
            <person name="Ruiz-Romero M."/>
            <person name="Marangio P."/>
            <person name="Guigo R."/>
            <person name="Rago D."/>
            <person name="Mirbahai L."/>
            <person name="Eastwood N."/>
            <person name="Colbourne J.K."/>
            <person name="Zhou J."/>
            <person name="Mallon E."/>
            <person name="Orsini L."/>
        </authorList>
    </citation>
    <scope>NUCLEOTIDE SEQUENCE [LARGE SCALE GENOMIC DNA]</scope>
    <source>
        <strain evidence="2">LRV0_1</strain>
    </source>
</reference>
<sequence length="432" mass="45718">MLLGLAPLQCSREPDPTIRREDTAGDALFALSEDFHAKGDEAGRKATLEFLVRRYPSNRHAAAAREVLGPNAPPPDASATPKPYPLTSSPGPPGSWPKSPPTAFISEKGPVRSRDGGPHVPGASPQRVADARRRWGLLTRPAHDAAGVARALTEGADGVLVSPIFAVPGKGAPRGLDALREARALRGDRPTPRIFALGGITEMTREERPRRFRVLVPDPVAEAIDFAIDAVVPVWAAPLGEALRVAGCLHFVEATPILVGPILGGKSTTCEGDAEIARAVERDDRHRLLAGAAGVAVKACLVFRVGGAGGVRPERAKRTAAITSAEDLRFINRQRPFRVRNEPENEGGVFVLWRPVAFEAARVEIPAAVGAGRVQKNGIFAGSALKGPPVMEAGAGPAVAVHHQDQRELLPLGTLGDELQIGARSVPDLQRP</sequence>
<dbReference type="InterPro" id="IPR036206">
    <property type="entry name" value="ThiamineP_synth_sf"/>
</dbReference>
<dbReference type="Proteomes" id="UP001234178">
    <property type="component" value="Unassembled WGS sequence"/>
</dbReference>
<keyword evidence="3" id="KW-1185">Reference proteome</keyword>
<feature type="compositionally biased region" description="Basic and acidic residues" evidence="1">
    <location>
        <begin position="12"/>
        <end position="23"/>
    </location>
</feature>
<feature type="compositionally biased region" description="Pro residues" evidence="1">
    <location>
        <begin position="90"/>
        <end position="100"/>
    </location>
</feature>
<evidence type="ECO:0008006" key="4">
    <source>
        <dbReference type="Google" id="ProtNLM"/>
    </source>
</evidence>
<dbReference type="SUPFAM" id="SSF51391">
    <property type="entry name" value="Thiamin phosphate synthase"/>
    <property type="match status" value="1"/>
</dbReference>
<dbReference type="Gene3D" id="3.20.20.70">
    <property type="entry name" value="Aldolase class I"/>
    <property type="match status" value="1"/>
</dbReference>
<evidence type="ECO:0000313" key="2">
    <source>
        <dbReference type="EMBL" id="KAK4044942.1"/>
    </source>
</evidence>
<accession>A0ABR0B8P9</accession>
<feature type="region of interest" description="Disordered" evidence="1">
    <location>
        <begin position="65"/>
        <end position="128"/>
    </location>
</feature>
<dbReference type="EMBL" id="JAOYFB010000041">
    <property type="protein sequence ID" value="KAK4044942.1"/>
    <property type="molecule type" value="Genomic_DNA"/>
</dbReference>
<protein>
    <recommendedName>
        <fullName evidence="4">Tryptophan synthase</fullName>
    </recommendedName>
</protein>